<keyword evidence="3" id="KW-1185">Reference proteome</keyword>
<feature type="domain" description="Gene product 88" evidence="1">
    <location>
        <begin position="17"/>
        <end position="69"/>
    </location>
</feature>
<sequence length="72" mass="7985">MITQNAYLRPHGIFTFSIPALASRFDDGTPYVTCPAAGICAAACYARTGTFSFSQVLAKHRRNLRRILDPEH</sequence>
<evidence type="ECO:0000313" key="2">
    <source>
        <dbReference type="EMBL" id="QFZ20578.1"/>
    </source>
</evidence>
<dbReference type="InterPro" id="IPR020290">
    <property type="entry name" value="Gp88"/>
</dbReference>
<proteinExistence type="predicted"/>
<dbReference type="Proteomes" id="UP000325787">
    <property type="component" value="Chromosome"/>
</dbReference>
<protein>
    <recommendedName>
        <fullName evidence="1">Gene product 88 domain-containing protein</fullName>
    </recommendedName>
</protein>
<gene>
    <name evidence="2" type="ORF">EKG83_27050</name>
</gene>
<reference evidence="3" key="1">
    <citation type="journal article" date="2021" name="Curr. Microbiol.">
        <title>Complete genome of nocamycin-producing strain Saccharothrix syringae NRRL B-16468 reveals the biosynthetic potential for secondary metabolites.</title>
        <authorList>
            <person name="Mo X."/>
            <person name="Yang S."/>
        </authorList>
    </citation>
    <scope>NUCLEOTIDE SEQUENCE [LARGE SCALE GENOMIC DNA]</scope>
    <source>
        <strain evidence="3">ATCC 51364 / DSM 43886 / JCM 6844 / KCTC 9398 / NBRC 14523 / NRRL B-16468 / INA 2240</strain>
    </source>
</reference>
<evidence type="ECO:0000313" key="3">
    <source>
        <dbReference type="Proteomes" id="UP000325787"/>
    </source>
</evidence>
<accession>A0A5Q0H2Y3</accession>
<name>A0A5Q0H2Y3_SACSY</name>
<dbReference type="OrthoDB" id="2991048at2"/>
<dbReference type="EMBL" id="CP034550">
    <property type="protein sequence ID" value="QFZ20578.1"/>
    <property type="molecule type" value="Genomic_DNA"/>
</dbReference>
<evidence type="ECO:0000259" key="1">
    <source>
        <dbReference type="Pfam" id="PF17338"/>
    </source>
</evidence>
<organism evidence="2 3">
    <name type="scientific">Saccharothrix syringae</name>
    <name type="common">Nocardiopsis syringae</name>
    <dbReference type="NCBI Taxonomy" id="103733"/>
    <lineage>
        <taxon>Bacteria</taxon>
        <taxon>Bacillati</taxon>
        <taxon>Actinomycetota</taxon>
        <taxon>Actinomycetes</taxon>
        <taxon>Pseudonocardiales</taxon>
        <taxon>Pseudonocardiaceae</taxon>
        <taxon>Saccharothrix</taxon>
    </lineage>
</organism>
<dbReference type="Pfam" id="PF17338">
    <property type="entry name" value="GP88"/>
    <property type="match status" value="1"/>
</dbReference>
<dbReference type="AlphaFoldDB" id="A0A5Q0H2Y3"/>
<dbReference type="KEGG" id="ssyi:EKG83_27050"/>